<dbReference type="PROSITE" id="PS00125">
    <property type="entry name" value="SER_THR_PHOSPHATASE"/>
    <property type="match status" value="1"/>
</dbReference>
<dbReference type="PANTHER" id="PTHR11668:SF300">
    <property type="entry name" value="SERINE_THREONINE-PROTEIN PHOSPHATASE"/>
    <property type="match status" value="1"/>
</dbReference>
<organism evidence="12">
    <name type="scientific">Enterobius vermicularis</name>
    <name type="common">Human pinworm</name>
    <dbReference type="NCBI Taxonomy" id="51028"/>
    <lineage>
        <taxon>Eukaryota</taxon>
        <taxon>Metazoa</taxon>
        <taxon>Ecdysozoa</taxon>
        <taxon>Nematoda</taxon>
        <taxon>Chromadorea</taxon>
        <taxon>Rhabditida</taxon>
        <taxon>Spirurina</taxon>
        <taxon>Oxyuridomorpha</taxon>
        <taxon>Oxyuroidea</taxon>
        <taxon>Oxyuridae</taxon>
        <taxon>Enterobius</taxon>
    </lineage>
</organism>
<evidence type="ECO:0000256" key="1">
    <source>
        <dbReference type="ARBA" id="ARBA00001936"/>
    </source>
</evidence>
<name>A0A0N4UZX5_ENTVE</name>
<evidence type="ECO:0000256" key="7">
    <source>
        <dbReference type="ARBA" id="ARBA00048336"/>
    </source>
</evidence>
<dbReference type="AlphaFoldDB" id="A0A0N4UZX5"/>
<keyword evidence="5" id="KW-0464">Manganese</keyword>
<dbReference type="Proteomes" id="UP000274131">
    <property type="component" value="Unassembled WGS sequence"/>
</dbReference>
<dbReference type="InterPro" id="IPR004843">
    <property type="entry name" value="Calcineurin-like_PHP"/>
</dbReference>
<feature type="domain" description="Serine/threonine specific protein phosphatases" evidence="9">
    <location>
        <begin position="215"/>
        <end position="220"/>
    </location>
</feature>
<keyword evidence="11" id="KW-1185">Reference proteome</keyword>
<dbReference type="Gene3D" id="3.60.21.10">
    <property type="match status" value="1"/>
</dbReference>
<evidence type="ECO:0000256" key="6">
    <source>
        <dbReference type="ARBA" id="ARBA00047761"/>
    </source>
</evidence>
<evidence type="ECO:0000259" key="9">
    <source>
        <dbReference type="PROSITE" id="PS00125"/>
    </source>
</evidence>
<dbReference type="WBParaSite" id="EVEC_0000319501-mRNA-1">
    <property type="protein sequence ID" value="EVEC_0000319501-mRNA-1"/>
    <property type="gene ID" value="EVEC_0000319501"/>
</dbReference>
<evidence type="ECO:0000256" key="2">
    <source>
        <dbReference type="ARBA" id="ARBA00022723"/>
    </source>
</evidence>
<comment type="catalytic activity">
    <reaction evidence="7 8">
        <text>O-phospho-L-threonyl-[protein] + H2O = L-threonyl-[protein] + phosphate</text>
        <dbReference type="Rhea" id="RHEA:47004"/>
        <dbReference type="Rhea" id="RHEA-COMP:11060"/>
        <dbReference type="Rhea" id="RHEA-COMP:11605"/>
        <dbReference type="ChEBI" id="CHEBI:15377"/>
        <dbReference type="ChEBI" id="CHEBI:30013"/>
        <dbReference type="ChEBI" id="CHEBI:43474"/>
        <dbReference type="ChEBI" id="CHEBI:61977"/>
        <dbReference type="EC" id="3.1.3.16"/>
    </reaction>
</comment>
<reference evidence="12" key="1">
    <citation type="submission" date="2017-02" db="UniProtKB">
        <authorList>
            <consortium name="WormBaseParasite"/>
        </authorList>
    </citation>
    <scope>IDENTIFICATION</scope>
</reference>
<dbReference type="Pfam" id="PF00149">
    <property type="entry name" value="Metallophos"/>
    <property type="match status" value="1"/>
</dbReference>
<dbReference type="CDD" id="cd00144">
    <property type="entry name" value="MPP_PPP_family"/>
    <property type="match status" value="1"/>
</dbReference>
<dbReference type="EMBL" id="UXUI01007469">
    <property type="protein sequence ID" value="VDD87760.1"/>
    <property type="molecule type" value="Genomic_DNA"/>
</dbReference>
<gene>
    <name evidence="10" type="ORF">EVEC_LOCUS2903</name>
</gene>
<dbReference type="PRINTS" id="PR00114">
    <property type="entry name" value="STPHPHTASE"/>
</dbReference>
<dbReference type="GO" id="GO:0046872">
    <property type="term" value="F:metal ion binding"/>
    <property type="evidence" value="ECO:0007669"/>
    <property type="project" value="UniProtKB-KW"/>
</dbReference>
<dbReference type="PANTHER" id="PTHR11668">
    <property type="entry name" value="SERINE/THREONINE PROTEIN PHOSPHATASE"/>
    <property type="match status" value="1"/>
</dbReference>
<evidence type="ECO:0000256" key="4">
    <source>
        <dbReference type="ARBA" id="ARBA00022912"/>
    </source>
</evidence>
<evidence type="ECO:0000313" key="10">
    <source>
        <dbReference type="EMBL" id="VDD87760.1"/>
    </source>
</evidence>
<dbReference type="InterPro" id="IPR029052">
    <property type="entry name" value="Metallo-depent_PP-like"/>
</dbReference>
<evidence type="ECO:0000256" key="3">
    <source>
        <dbReference type="ARBA" id="ARBA00022801"/>
    </source>
</evidence>
<comment type="similarity">
    <text evidence="8">Belongs to the PPP phosphatase family.</text>
</comment>
<evidence type="ECO:0000313" key="11">
    <source>
        <dbReference type="Proteomes" id="UP000274131"/>
    </source>
</evidence>
<dbReference type="GO" id="GO:0005737">
    <property type="term" value="C:cytoplasm"/>
    <property type="evidence" value="ECO:0007669"/>
    <property type="project" value="TreeGrafter"/>
</dbReference>
<proteinExistence type="inferred from homology"/>
<evidence type="ECO:0000256" key="5">
    <source>
        <dbReference type="ARBA" id="ARBA00023211"/>
    </source>
</evidence>
<protein>
    <recommendedName>
        <fullName evidence="8">Serine/threonine-protein phosphatase</fullName>
        <ecNumber evidence="8">3.1.3.16</ecNumber>
    </recommendedName>
</protein>
<dbReference type="GO" id="GO:0004722">
    <property type="term" value="F:protein serine/threonine phosphatase activity"/>
    <property type="evidence" value="ECO:0007669"/>
    <property type="project" value="UniProtKB-EC"/>
</dbReference>
<keyword evidence="2" id="KW-0479">Metal-binding</keyword>
<keyword evidence="3 8" id="KW-0378">Hydrolase</keyword>
<comment type="catalytic activity">
    <reaction evidence="6">
        <text>O-phospho-L-seryl-[protein] + H2O = L-seryl-[protein] + phosphate</text>
        <dbReference type="Rhea" id="RHEA:20629"/>
        <dbReference type="Rhea" id="RHEA-COMP:9863"/>
        <dbReference type="Rhea" id="RHEA-COMP:11604"/>
        <dbReference type="ChEBI" id="CHEBI:15377"/>
        <dbReference type="ChEBI" id="CHEBI:29999"/>
        <dbReference type="ChEBI" id="CHEBI:43474"/>
        <dbReference type="ChEBI" id="CHEBI:83421"/>
        <dbReference type="EC" id="3.1.3.16"/>
    </reaction>
</comment>
<dbReference type="EC" id="3.1.3.16" evidence="8"/>
<sequence length="606" mass="69606">MDHEMTTTASSIKKIPEGQDQGYVVHLTVRKLSRYGSKYSIIHALTLFIYNSCNNSLASAQAQNISEKLTQKDIEDGLSILLRQPYPRRKRIGELISETLFIKASEHFLDKNVNLTFIEHWSLQENYLLYGTELLSREPMLIEFDFVSKCSVVGDIHGNVNDLIGVIYESGIPPRSHFLFLAVVGDYVGRGECQLDVFLIVLLMKLRWPTYVYMLRGNHECVDQSEDDGFERACMDAYNDRLIFKLFNQIFENMPVAAIVNNQAFCCHGGISPWMISRDAIRKIPRPTRLRNMKLLENCLLTDILWADPEPNQKELFVPSPRGVSYTFNEEALREAFYYLRCNLMIRGHKWVDGGIAEEFKDRCYTVHTSAMLEIPFAPSFIVLRSEEINSYEKIMVDLSKNAMHSFSADYSDGIWTEILSNFLLRAYVKNPVTYLESFDHEKILKYLMAALPCEIHHLSHLHLAKWILSFAAEIFKTAKVFHPVLRDFLSPEVFPRLFPVIYDILYGKGCTFRIGVPYVEKEIIKKFYILELYPVPSSMVSSFKNGLTKSNVSTILDDQTVLEVEHVPSNPLPLRDWPAEIYIDDEGEDGMTPQGDFLQNASKSA</sequence>
<dbReference type="OrthoDB" id="5784032at2759"/>
<dbReference type="STRING" id="51028.A0A0N4UZX5"/>
<dbReference type="SMART" id="SM00156">
    <property type="entry name" value="PP2Ac"/>
    <property type="match status" value="1"/>
</dbReference>
<keyword evidence="4" id="KW-0904">Protein phosphatase</keyword>
<dbReference type="SUPFAM" id="SSF56300">
    <property type="entry name" value="Metallo-dependent phosphatases"/>
    <property type="match status" value="1"/>
</dbReference>
<accession>A0A0N4UZX5</accession>
<dbReference type="InterPro" id="IPR050341">
    <property type="entry name" value="PP1_catalytic_subunit"/>
</dbReference>
<dbReference type="GO" id="GO:0005634">
    <property type="term" value="C:nucleus"/>
    <property type="evidence" value="ECO:0007669"/>
    <property type="project" value="TreeGrafter"/>
</dbReference>
<evidence type="ECO:0000313" key="12">
    <source>
        <dbReference type="WBParaSite" id="EVEC_0000319501-mRNA-1"/>
    </source>
</evidence>
<dbReference type="InterPro" id="IPR006186">
    <property type="entry name" value="Ser/Thr-sp_prot-phosphatase"/>
</dbReference>
<evidence type="ECO:0000256" key="8">
    <source>
        <dbReference type="RuleBase" id="RU004273"/>
    </source>
</evidence>
<comment type="cofactor">
    <cofactor evidence="1">
        <name>Mn(2+)</name>
        <dbReference type="ChEBI" id="CHEBI:29035"/>
    </cofactor>
</comment>
<reference evidence="10 11" key="2">
    <citation type="submission" date="2018-10" db="EMBL/GenBank/DDBJ databases">
        <authorList>
            <consortium name="Pathogen Informatics"/>
        </authorList>
    </citation>
    <scope>NUCLEOTIDE SEQUENCE [LARGE SCALE GENOMIC DNA]</scope>
</reference>